<reference evidence="3 4" key="1">
    <citation type="submission" date="2019-03" db="EMBL/GenBank/DDBJ databases">
        <authorList>
            <person name="Gaulin E."/>
            <person name="Dumas B."/>
        </authorList>
    </citation>
    <scope>NUCLEOTIDE SEQUENCE [LARGE SCALE GENOMIC DNA]</scope>
    <source>
        <strain evidence="3">CBS 568.67</strain>
    </source>
</reference>
<name>A0A485L2D6_9STRA</name>
<keyword evidence="4" id="KW-1185">Reference proteome</keyword>
<dbReference type="EMBL" id="VJMH01005620">
    <property type="protein sequence ID" value="KAF0694005.1"/>
    <property type="molecule type" value="Genomic_DNA"/>
</dbReference>
<evidence type="ECO:0000313" key="3">
    <source>
        <dbReference type="EMBL" id="VFT91899.1"/>
    </source>
</evidence>
<protein>
    <submittedName>
        <fullName evidence="3">Aste57867_15086 protein</fullName>
    </submittedName>
</protein>
<sequence length="368" mass="40923">MPLDLQTIKNAIEDSIEDLVRVADTKINWNHSSSLNHLSESARKGYVFLPGVYTWEADKSNLVASSPPMPLPTDAGDAFNNPPTHNQDEDPLNPPNGATVDEFPPFEGATPPAPDSPQPIVDPPPLASQDGSSEHVADPTYATYDAAVSSDPPETKRPSATSKQIANNSVAAFLMNDDDIASISYTLILHGDNTFEYVWKQKRTGQRPMEHKVELTGRWHKPVLNRDRYGERDQRVFLEAERARFLRLANYDAASNVWKQTLRTLTRNGDDWVVCGENDRGLPPLRMVFNVLDDNVIESIGALLPHEIITNAIPSRILSGLTKKAGTKLGSPIDVMTDKWLPCRKLCLQPVQNSDIHVKSFNPVLWYV</sequence>
<evidence type="ECO:0000313" key="4">
    <source>
        <dbReference type="Proteomes" id="UP000332933"/>
    </source>
</evidence>
<organism evidence="3 4">
    <name type="scientific">Aphanomyces stellatus</name>
    <dbReference type="NCBI Taxonomy" id="120398"/>
    <lineage>
        <taxon>Eukaryota</taxon>
        <taxon>Sar</taxon>
        <taxon>Stramenopiles</taxon>
        <taxon>Oomycota</taxon>
        <taxon>Saprolegniomycetes</taxon>
        <taxon>Saprolegniales</taxon>
        <taxon>Verrucalvaceae</taxon>
        <taxon>Aphanomyces</taxon>
    </lineage>
</organism>
<feature type="region of interest" description="Disordered" evidence="1">
    <location>
        <begin position="65"/>
        <end position="136"/>
    </location>
</feature>
<gene>
    <name evidence="3" type="primary">Aste57867_15086</name>
    <name evidence="2" type="ORF">As57867_015030</name>
    <name evidence="3" type="ORF">ASTE57867_15086</name>
</gene>
<dbReference type="EMBL" id="CAADRA010005641">
    <property type="protein sequence ID" value="VFT91899.1"/>
    <property type="molecule type" value="Genomic_DNA"/>
</dbReference>
<evidence type="ECO:0000313" key="2">
    <source>
        <dbReference type="EMBL" id="KAF0694005.1"/>
    </source>
</evidence>
<reference evidence="2" key="2">
    <citation type="submission" date="2019-06" db="EMBL/GenBank/DDBJ databases">
        <title>Genomics analysis of Aphanomyces spp. identifies a new class of oomycete effector associated with host adaptation.</title>
        <authorList>
            <person name="Gaulin E."/>
        </authorList>
    </citation>
    <scope>NUCLEOTIDE SEQUENCE</scope>
    <source>
        <strain evidence="2">CBS 578.67</strain>
    </source>
</reference>
<dbReference type="OrthoDB" id="65217at2759"/>
<proteinExistence type="predicted"/>
<accession>A0A485L2D6</accession>
<dbReference type="Proteomes" id="UP000332933">
    <property type="component" value="Unassembled WGS sequence"/>
</dbReference>
<dbReference type="AlphaFoldDB" id="A0A485L2D6"/>
<feature type="compositionally biased region" description="Pro residues" evidence="1">
    <location>
        <begin position="111"/>
        <end position="126"/>
    </location>
</feature>
<evidence type="ECO:0000256" key="1">
    <source>
        <dbReference type="SAM" id="MobiDB-lite"/>
    </source>
</evidence>